<evidence type="ECO:0000256" key="3">
    <source>
        <dbReference type="ARBA" id="ARBA00022692"/>
    </source>
</evidence>
<dbReference type="PANTHER" id="PTHR38459:SF1">
    <property type="entry name" value="PROPHAGE BACTOPRENOL-LINKED GLUCOSE TRANSLOCASE HOMOLOG"/>
    <property type="match status" value="1"/>
</dbReference>
<dbReference type="RefSeq" id="WP_076423391.1">
    <property type="nucleotide sequence ID" value="NZ_FTMP01000001.1"/>
</dbReference>
<gene>
    <name evidence="8" type="ORF">SAMN05878282_10140</name>
</gene>
<dbReference type="AlphaFoldDB" id="A0A1N6N5K4"/>
<dbReference type="EMBL" id="FTMP01000001">
    <property type="protein sequence ID" value="SIP87301.1"/>
    <property type="molecule type" value="Genomic_DNA"/>
</dbReference>
<keyword evidence="4 6" id="KW-1133">Transmembrane helix</keyword>
<comment type="subcellular location">
    <subcellularLocation>
        <location evidence="1">Membrane</location>
        <topology evidence="1">Multi-pass membrane protein</topology>
    </subcellularLocation>
</comment>
<feature type="domain" description="GtrA/DPMS transmembrane" evidence="7">
    <location>
        <begin position="15"/>
        <end position="125"/>
    </location>
</feature>
<feature type="transmembrane region" description="Helical" evidence="6">
    <location>
        <begin position="107"/>
        <end position="125"/>
    </location>
</feature>
<keyword evidence="5 6" id="KW-0472">Membrane</keyword>
<evidence type="ECO:0000256" key="1">
    <source>
        <dbReference type="ARBA" id="ARBA00004141"/>
    </source>
</evidence>
<feature type="transmembrane region" description="Helical" evidence="6">
    <location>
        <begin position="12"/>
        <end position="34"/>
    </location>
</feature>
<dbReference type="GO" id="GO:0000271">
    <property type="term" value="P:polysaccharide biosynthetic process"/>
    <property type="evidence" value="ECO:0007669"/>
    <property type="project" value="InterPro"/>
</dbReference>
<evidence type="ECO:0000256" key="2">
    <source>
        <dbReference type="ARBA" id="ARBA00009399"/>
    </source>
</evidence>
<dbReference type="Pfam" id="PF04138">
    <property type="entry name" value="GtrA_DPMS_TM"/>
    <property type="match status" value="1"/>
</dbReference>
<accession>A0A1N6N5K4</accession>
<evidence type="ECO:0000313" key="9">
    <source>
        <dbReference type="Proteomes" id="UP000185841"/>
    </source>
</evidence>
<dbReference type="PANTHER" id="PTHR38459">
    <property type="entry name" value="PROPHAGE BACTOPRENOL-LINKED GLUCOSE TRANSLOCASE HOMOLOG"/>
    <property type="match status" value="1"/>
</dbReference>
<protein>
    <submittedName>
        <fullName evidence="8">GtrA-like protein</fullName>
    </submittedName>
</protein>
<keyword evidence="3 6" id="KW-0812">Transmembrane</keyword>
<evidence type="ECO:0000256" key="5">
    <source>
        <dbReference type="ARBA" id="ARBA00023136"/>
    </source>
</evidence>
<reference evidence="8 9" key="1">
    <citation type="submission" date="2017-01" db="EMBL/GenBank/DDBJ databases">
        <authorList>
            <person name="Mah S.A."/>
            <person name="Swanson W.J."/>
            <person name="Moy G.W."/>
            <person name="Vacquier V.D."/>
        </authorList>
    </citation>
    <scope>NUCLEOTIDE SEQUENCE [LARGE SCALE GENOMIC DNA]</scope>
    <source>
        <strain evidence="8 9">RU36E</strain>
    </source>
</reference>
<evidence type="ECO:0000313" key="8">
    <source>
        <dbReference type="EMBL" id="SIP87301.1"/>
    </source>
</evidence>
<evidence type="ECO:0000259" key="7">
    <source>
        <dbReference type="Pfam" id="PF04138"/>
    </source>
</evidence>
<dbReference type="GO" id="GO:0005886">
    <property type="term" value="C:plasma membrane"/>
    <property type="evidence" value="ECO:0007669"/>
    <property type="project" value="TreeGrafter"/>
</dbReference>
<comment type="similarity">
    <text evidence="2">Belongs to the GtrA family.</text>
</comment>
<name>A0A1N6N5K4_AQUAC</name>
<feature type="transmembrane region" description="Helical" evidence="6">
    <location>
        <begin position="40"/>
        <end position="58"/>
    </location>
</feature>
<organism evidence="8 9">
    <name type="scientific">Aquipseudomonas alcaligenes</name>
    <name type="common">Pseudomonas alcaligenes</name>
    <dbReference type="NCBI Taxonomy" id="43263"/>
    <lineage>
        <taxon>Bacteria</taxon>
        <taxon>Pseudomonadati</taxon>
        <taxon>Pseudomonadota</taxon>
        <taxon>Gammaproteobacteria</taxon>
        <taxon>Pseudomonadales</taxon>
        <taxon>Pseudomonadaceae</taxon>
        <taxon>Aquipseudomonas</taxon>
    </lineage>
</organism>
<dbReference type="InterPro" id="IPR051401">
    <property type="entry name" value="GtrA_CellWall_Glycosyl"/>
</dbReference>
<proteinExistence type="inferred from homology"/>
<dbReference type="Proteomes" id="UP000185841">
    <property type="component" value="Unassembled WGS sequence"/>
</dbReference>
<dbReference type="InterPro" id="IPR007267">
    <property type="entry name" value="GtrA_DPMS_TM"/>
</dbReference>
<sequence length="126" mass="13636">MGVSWAGNTRQVVVFLLVGLLTAAVDIGAMQVLIGFGAHYAYAVSAGFILGLVVNYFGHAMWTFEVRHSLASALEFLVVVLINYGLTMVCVALSMHLLDMALPGKLLSLPVVAANGYLLTKYWVFR</sequence>
<evidence type="ECO:0000256" key="6">
    <source>
        <dbReference type="SAM" id="Phobius"/>
    </source>
</evidence>
<evidence type="ECO:0000256" key="4">
    <source>
        <dbReference type="ARBA" id="ARBA00022989"/>
    </source>
</evidence>
<feature type="transmembrane region" description="Helical" evidence="6">
    <location>
        <begin position="70"/>
        <end position="95"/>
    </location>
</feature>